<evidence type="ECO:0000313" key="12">
    <source>
        <dbReference type="Proteomes" id="UP000291469"/>
    </source>
</evidence>
<evidence type="ECO:0000256" key="1">
    <source>
        <dbReference type="ARBA" id="ARBA00001974"/>
    </source>
</evidence>
<dbReference type="InterPro" id="IPR013786">
    <property type="entry name" value="AcylCoA_DH/ox_N"/>
</dbReference>
<protein>
    <submittedName>
        <fullName evidence="11">Acyl-CoA dehydrogenase</fullName>
    </submittedName>
</protein>
<dbReference type="Gene3D" id="1.10.540.10">
    <property type="entry name" value="Acyl-CoA dehydrogenase/oxidase, N-terminal domain"/>
    <property type="match status" value="1"/>
</dbReference>
<dbReference type="GO" id="GO:0050660">
    <property type="term" value="F:flavin adenine dinucleotide binding"/>
    <property type="evidence" value="ECO:0007669"/>
    <property type="project" value="InterPro"/>
</dbReference>
<gene>
    <name evidence="11" type="ORF">ER308_07665</name>
</gene>
<feature type="domain" description="Acyl-CoA dehydrogenase/oxidase C-terminal" evidence="8">
    <location>
        <begin position="279"/>
        <end position="434"/>
    </location>
</feature>
<comment type="cofactor">
    <cofactor evidence="1 6">
        <name>FAD</name>
        <dbReference type="ChEBI" id="CHEBI:57692"/>
    </cofactor>
</comment>
<dbReference type="EMBL" id="CP036402">
    <property type="protein sequence ID" value="QBI19442.1"/>
    <property type="molecule type" value="Genomic_DNA"/>
</dbReference>
<dbReference type="InterPro" id="IPR006091">
    <property type="entry name" value="Acyl-CoA_Oxase/DH_mid-dom"/>
</dbReference>
<dbReference type="SUPFAM" id="SSF47203">
    <property type="entry name" value="Acyl-CoA dehydrogenase C-terminal domain-like"/>
    <property type="match status" value="1"/>
</dbReference>
<evidence type="ECO:0000313" key="11">
    <source>
        <dbReference type="EMBL" id="QBI19442.1"/>
    </source>
</evidence>
<dbReference type="Gene3D" id="2.40.110.10">
    <property type="entry name" value="Butyryl-CoA Dehydrogenase, subunit A, domain 2"/>
    <property type="match status" value="1"/>
</dbReference>
<keyword evidence="12" id="KW-1185">Reference proteome</keyword>
<reference evidence="11 12" key="1">
    <citation type="submission" date="2019-01" db="EMBL/GenBank/DDBJ databases">
        <title>Egibacter rhizosphaerae EGI 80759T.</title>
        <authorList>
            <person name="Chen D.-D."/>
            <person name="Tian Y."/>
            <person name="Jiao J.-Y."/>
            <person name="Zhang X.-T."/>
            <person name="Zhang Y.-G."/>
            <person name="Zhang Y."/>
            <person name="Xiao M."/>
            <person name="Shu W.-S."/>
            <person name="Li W.-J."/>
        </authorList>
    </citation>
    <scope>NUCLEOTIDE SEQUENCE [LARGE SCALE GENOMIC DNA]</scope>
    <source>
        <strain evidence="11 12">EGI 80759</strain>
    </source>
</reference>
<evidence type="ECO:0000259" key="10">
    <source>
        <dbReference type="Pfam" id="PF02771"/>
    </source>
</evidence>
<dbReference type="GO" id="GO:0003995">
    <property type="term" value="F:acyl-CoA dehydrogenase activity"/>
    <property type="evidence" value="ECO:0007669"/>
    <property type="project" value="InterPro"/>
</dbReference>
<evidence type="ECO:0000259" key="8">
    <source>
        <dbReference type="Pfam" id="PF00441"/>
    </source>
</evidence>
<evidence type="ECO:0000256" key="6">
    <source>
        <dbReference type="RuleBase" id="RU362125"/>
    </source>
</evidence>
<dbReference type="Gene3D" id="1.20.140.10">
    <property type="entry name" value="Butyryl-CoA Dehydrogenase, subunit A, domain 3"/>
    <property type="match status" value="1"/>
</dbReference>
<feature type="region of interest" description="Disordered" evidence="7">
    <location>
        <begin position="1"/>
        <end position="35"/>
    </location>
</feature>
<dbReference type="InterPro" id="IPR009100">
    <property type="entry name" value="AcylCoA_DH/oxidase_NM_dom_sf"/>
</dbReference>
<dbReference type="FunFam" id="2.40.110.10:FF:000002">
    <property type="entry name" value="Acyl-CoA dehydrogenase fadE12"/>
    <property type="match status" value="1"/>
</dbReference>
<dbReference type="Pfam" id="PF02770">
    <property type="entry name" value="Acyl-CoA_dh_M"/>
    <property type="match status" value="1"/>
</dbReference>
<accession>A0A411YE90</accession>
<dbReference type="InterPro" id="IPR006089">
    <property type="entry name" value="Acyl-CoA_DH_CS"/>
</dbReference>
<dbReference type="InterPro" id="IPR009075">
    <property type="entry name" value="AcylCo_DH/oxidase_C"/>
</dbReference>
<dbReference type="AlphaFoldDB" id="A0A411YE90"/>
<keyword evidence="5 6" id="KW-0560">Oxidoreductase</keyword>
<evidence type="ECO:0000256" key="3">
    <source>
        <dbReference type="ARBA" id="ARBA00022630"/>
    </source>
</evidence>
<dbReference type="KEGG" id="erz:ER308_07665"/>
<keyword evidence="4 6" id="KW-0274">FAD</keyword>
<comment type="similarity">
    <text evidence="2 6">Belongs to the acyl-CoA dehydrogenase family.</text>
</comment>
<sequence length="438" mass="47429">MPPSGRAPTRPCADTAPARRTRAGERPLTCSGLGRAEPEGVSVDFTIPSELDALRASFATFLDREVRPLEDQLAEALRREPVGPDVQAAANSVRRRSCEAGFYAAHMPEQVGGWDLSALGMTLLVEDAARSGLALAGYALGPPNPHAPTPLLLELPEHLRDRYVAPLMRGEATMCFALTEPEAGSDAQAITTRARREGDEWVLDGMKHYITNGEDADLAIVFAVTDPDKRAQGGITALLVPREAYAVGATQLTMADSHPVELFFDGSRVPSDHVVGEVGQGFYAAMRFLNAGRAYIGAQCLGMAEWCVDQAAAHARTREAFGQPLASFQGVTFPLAESKAEIEAMRWLTYHLAWSCDEVAAERDPGDGVPLDSSVVKWFNTEYAHRIADRCLQVFGGQGLLRDGPIERVLRHLRMLRVVEGASEVQLMVIARALTGGR</sequence>
<evidence type="ECO:0000259" key="9">
    <source>
        <dbReference type="Pfam" id="PF02770"/>
    </source>
</evidence>
<evidence type="ECO:0000256" key="4">
    <source>
        <dbReference type="ARBA" id="ARBA00022827"/>
    </source>
</evidence>
<evidence type="ECO:0000256" key="2">
    <source>
        <dbReference type="ARBA" id="ARBA00009347"/>
    </source>
</evidence>
<keyword evidence="3 6" id="KW-0285">Flavoprotein</keyword>
<dbReference type="CDD" id="cd00567">
    <property type="entry name" value="ACAD"/>
    <property type="match status" value="1"/>
</dbReference>
<evidence type="ECO:0000256" key="5">
    <source>
        <dbReference type="ARBA" id="ARBA00023002"/>
    </source>
</evidence>
<organism evidence="11 12">
    <name type="scientific">Egibacter rhizosphaerae</name>
    <dbReference type="NCBI Taxonomy" id="1670831"/>
    <lineage>
        <taxon>Bacteria</taxon>
        <taxon>Bacillati</taxon>
        <taxon>Actinomycetota</taxon>
        <taxon>Nitriliruptoria</taxon>
        <taxon>Egibacterales</taxon>
        <taxon>Egibacteraceae</taxon>
        <taxon>Egibacter</taxon>
    </lineage>
</organism>
<dbReference type="PANTHER" id="PTHR43884:SF40">
    <property type="entry name" value="ACYL-COA DEHYDROGENASE"/>
    <property type="match status" value="1"/>
</dbReference>
<dbReference type="Pfam" id="PF00441">
    <property type="entry name" value="Acyl-CoA_dh_1"/>
    <property type="match status" value="1"/>
</dbReference>
<dbReference type="InterPro" id="IPR046373">
    <property type="entry name" value="Acyl-CoA_Oxase/DH_mid-dom_sf"/>
</dbReference>
<dbReference type="Proteomes" id="UP000291469">
    <property type="component" value="Chromosome"/>
</dbReference>
<proteinExistence type="inferred from homology"/>
<dbReference type="InterPro" id="IPR037069">
    <property type="entry name" value="AcylCoA_DH/ox_N_sf"/>
</dbReference>
<dbReference type="InterPro" id="IPR036250">
    <property type="entry name" value="AcylCo_DH-like_C"/>
</dbReference>
<dbReference type="FunFam" id="1.20.140.10:FF:000001">
    <property type="entry name" value="Acyl-CoA dehydrogenase"/>
    <property type="match status" value="1"/>
</dbReference>
<dbReference type="PROSITE" id="PS00072">
    <property type="entry name" value="ACYL_COA_DH_1"/>
    <property type="match status" value="1"/>
</dbReference>
<feature type="domain" description="Acyl-CoA oxidase/dehydrogenase middle" evidence="9">
    <location>
        <begin position="175"/>
        <end position="249"/>
    </location>
</feature>
<feature type="domain" description="Acyl-CoA dehydrogenase/oxidase N-terminal" evidence="10">
    <location>
        <begin position="50"/>
        <end position="171"/>
    </location>
</feature>
<dbReference type="Pfam" id="PF02771">
    <property type="entry name" value="Acyl-CoA_dh_N"/>
    <property type="match status" value="1"/>
</dbReference>
<evidence type="ECO:0000256" key="7">
    <source>
        <dbReference type="SAM" id="MobiDB-lite"/>
    </source>
</evidence>
<dbReference type="SUPFAM" id="SSF56645">
    <property type="entry name" value="Acyl-CoA dehydrogenase NM domain-like"/>
    <property type="match status" value="1"/>
</dbReference>
<dbReference type="PANTHER" id="PTHR43884">
    <property type="entry name" value="ACYL-COA DEHYDROGENASE"/>
    <property type="match status" value="1"/>
</dbReference>
<dbReference type="OrthoDB" id="142556at2"/>
<name>A0A411YE90_9ACTN</name>